<evidence type="ECO:0000256" key="5">
    <source>
        <dbReference type="RuleBase" id="RU366032"/>
    </source>
</evidence>
<comment type="caution">
    <text evidence="7">The sequence shown here is derived from an EMBL/GenBank/DDBJ whole genome shotgun (WGS) entry which is preliminary data.</text>
</comment>
<organism evidence="7 8">
    <name type="scientific">Xenoophorus captivus</name>
    <dbReference type="NCBI Taxonomy" id="1517983"/>
    <lineage>
        <taxon>Eukaryota</taxon>
        <taxon>Metazoa</taxon>
        <taxon>Chordata</taxon>
        <taxon>Craniata</taxon>
        <taxon>Vertebrata</taxon>
        <taxon>Euteleostomi</taxon>
        <taxon>Actinopterygii</taxon>
        <taxon>Neopterygii</taxon>
        <taxon>Teleostei</taxon>
        <taxon>Neoteleostei</taxon>
        <taxon>Acanthomorphata</taxon>
        <taxon>Ovalentaria</taxon>
        <taxon>Atherinomorphae</taxon>
        <taxon>Cyprinodontiformes</taxon>
        <taxon>Goodeidae</taxon>
        <taxon>Xenoophorus</taxon>
    </lineage>
</organism>
<feature type="domain" description="Branched-chain alpha-ketoacid dehydrogenase kinase/Pyruvate dehydrogenase kinase N-terminal" evidence="6">
    <location>
        <begin position="36"/>
        <end position="100"/>
    </location>
</feature>
<keyword evidence="5" id="KW-0496">Mitochondrion</keyword>
<evidence type="ECO:0000256" key="3">
    <source>
        <dbReference type="ARBA" id="ARBA00022777"/>
    </source>
</evidence>
<comment type="subcellular location">
    <subcellularLocation>
        <location evidence="5">Mitochondrion matrix</location>
    </subcellularLocation>
</comment>
<dbReference type="PANTHER" id="PTHR11947:SF14">
    <property type="entry name" value="[PYRUVATE DEHYDROGENASE (ACETYL-TRANSFERRING)] KINASE ISOZYME 1, MITOCHONDRIAL"/>
    <property type="match status" value="1"/>
</dbReference>
<dbReference type="InterPro" id="IPR018955">
    <property type="entry name" value="BCDHK/PDK_N"/>
</dbReference>
<keyword evidence="3 5" id="KW-0418">Kinase</keyword>
<evidence type="ECO:0000256" key="1">
    <source>
        <dbReference type="ARBA" id="ARBA00022679"/>
    </source>
</evidence>
<dbReference type="InterPro" id="IPR039028">
    <property type="entry name" value="BCKD/PDK"/>
</dbReference>
<dbReference type="Gene3D" id="1.20.140.20">
    <property type="entry name" value="Alpha-ketoacid/pyruvate dehydrogenase kinase, N-terminal domain"/>
    <property type="match status" value="1"/>
</dbReference>
<evidence type="ECO:0000313" key="7">
    <source>
        <dbReference type="EMBL" id="MEQ2206604.1"/>
    </source>
</evidence>
<protein>
    <recommendedName>
        <fullName evidence="5">Protein-serine/threonine kinase</fullName>
        <ecNumber evidence="5">2.7.11.-</ecNumber>
    </recommendedName>
</protein>
<dbReference type="EMBL" id="JAHRIN010043057">
    <property type="protein sequence ID" value="MEQ2206604.1"/>
    <property type="molecule type" value="Genomic_DNA"/>
</dbReference>
<sequence length="212" mass="25122">MMRKSRMSESPLCFIHAYSYSVLAVLVLFIVFSLLSFTDAVINIRNRHNDVIPTMAQGLVEYRETYGTDPVVSQNVQYFLDRFYMSRISIRMLLNQHSEIGFSSLFSQRLTAFKLFYFVSCQAKMRGNPLLTPCGPPWSYMEMRWSILPFMHSYSLRVCWTYMCFVYSWSESIERLPVYNKSAWKHYKTIHEADDWCVPSKEPKDMTTYRSF</sequence>
<evidence type="ECO:0000259" key="6">
    <source>
        <dbReference type="Pfam" id="PF10436"/>
    </source>
</evidence>
<proteinExistence type="inferred from homology"/>
<keyword evidence="4 5" id="KW-0067">ATP-binding</keyword>
<accession>A0ABV0REM7</accession>
<comment type="similarity">
    <text evidence="5">Belongs to the PDK/BCKDK protein kinase family.</text>
</comment>
<evidence type="ECO:0000313" key="8">
    <source>
        <dbReference type="Proteomes" id="UP001434883"/>
    </source>
</evidence>
<keyword evidence="2 5" id="KW-0547">Nucleotide-binding</keyword>
<dbReference type="InterPro" id="IPR036784">
    <property type="entry name" value="AK/P_DHK_N_sf"/>
</dbReference>
<keyword evidence="8" id="KW-1185">Reference proteome</keyword>
<name>A0ABV0REM7_9TELE</name>
<dbReference type="SUPFAM" id="SSF69012">
    <property type="entry name" value="alpha-ketoacid dehydrogenase kinase, N-terminal domain"/>
    <property type="match status" value="1"/>
</dbReference>
<gene>
    <name evidence="7" type="ORF">XENOCAPTIV_000535</name>
</gene>
<dbReference type="Pfam" id="PF10436">
    <property type="entry name" value="BCDHK_Adom3"/>
    <property type="match status" value="1"/>
</dbReference>
<dbReference type="PANTHER" id="PTHR11947">
    <property type="entry name" value="PYRUVATE DEHYDROGENASE KINASE"/>
    <property type="match status" value="1"/>
</dbReference>
<evidence type="ECO:0000256" key="4">
    <source>
        <dbReference type="ARBA" id="ARBA00022840"/>
    </source>
</evidence>
<reference evidence="7 8" key="1">
    <citation type="submission" date="2021-06" db="EMBL/GenBank/DDBJ databases">
        <authorList>
            <person name="Palmer J.M."/>
        </authorList>
    </citation>
    <scope>NUCLEOTIDE SEQUENCE [LARGE SCALE GENOMIC DNA]</scope>
    <source>
        <strain evidence="7 8">XC_2019</strain>
        <tissue evidence="7">Muscle</tissue>
    </source>
</reference>
<dbReference type="Proteomes" id="UP001434883">
    <property type="component" value="Unassembled WGS sequence"/>
</dbReference>
<evidence type="ECO:0000256" key="2">
    <source>
        <dbReference type="ARBA" id="ARBA00022741"/>
    </source>
</evidence>
<dbReference type="EC" id="2.7.11.-" evidence="5"/>
<keyword evidence="1 5" id="KW-0808">Transferase</keyword>